<evidence type="ECO:0000256" key="1">
    <source>
        <dbReference type="ARBA" id="ARBA00004141"/>
    </source>
</evidence>
<evidence type="ECO:0000256" key="6">
    <source>
        <dbReference type="ARBA" id="ARBA00023136"/>
    </source>
</evidence>
<feature type="domain" description="ABC transporter" evidence="9">
    <location>
        <begin position="1209"/>
        <end position="1466"/>
    </location>
</feature>
<dbReference type="InterPro" id="IPR003439">
    <property type="entry name" value="ABC_transporter-like_ATP-bd"/>
</dbReference>
<feature type="transmembrane region" description="Helical" evidence="8">
    <location>
        <begin position="359"/>
        <end position="382"/>
    </location>
</feature>
<feature type="transmembrane region" description="Helical" evidence="8">
    <location>
        <begin position="1004"/>
        <end position="1027"/>
    </location>
</feature>
<gene>
    <name evidence="11" type="ORF">EJ08DRAFT_691340</name>
</gene>
<keyword evidence="4" id="KW-0067">ATP-binding</keyword>
<dbReference type="InterPro" id="IPR039421">
    <property type="entry name" value="Type_1_exporter"/>
</dbReference>
<dbReference type="GO" id="GO:0016887">
    <property type="term" value="F:ATP hydrolysis activity"/>
    <property type="evidence" value="ECO:0007669"/>
    <property type="project" value="InterPro"/>
</dbReference>
<evidence type="ECO:0000313" key="12">
    <source>
        <dbReference type="Proteomes" id="UP000800235"/>
    </source>
</evidence>
<feature type="compositionally biased region" description="Polar residues" evidence="7">
    <location>
        <begin position="30"/>
        <end position="40"/>
    </location>
</feature>
<proteinExistence type="predicted"/>
<feature type="compositionally biased region" description="Polar residues" evidence="7">
    <location>
        <begin position="48"/>
        <end position="62"/>
    </location>
</feature>
<comment type="caution">
    <text evidence="11">The sequence shown here is derived from an EMBL/GenBank/DDBJ whole genome shotgun (WGS) entry which is preliminary data.</text>
</comment>
<dbReference type="Pfam" id="PF00005">
    <property type="entry name" value="ABC_tran"/>
    <property type="match status" value="2"/>
</dbReference>
<feature type="domain" description="ABC transporter" evidence="9">
    <location>
        <begin position="422"/>
        <end position="663"/>
    </location>
</feature>
<evidence type="ECO:0000259" key="10">
    <source>
        <dbReference type="PROSITE" id="PS50929"/>
    </source>
</evidence>
<dbReference type="SUPFAM" id="SSF90123">
    <property type="entry name" value="ABC transporter transmembrane region"/>
    <property type="match status" value="2"/>
</dbReference>
<feature type="compositionally biased region" description="Polar residues" evidence="7">
    <location>
        <begin position="1"/>
        <end position="17"/>
    </location>
</feature>
<dbReference type="SMART" id="SM00382">
    <property type="entry name" value="AAA"/>
    <property type="match status" value="2"/>
</dbReference>
<dbReference type="GO" id="GO:0090374">
    <property type="term" value="P:oligopeptide export from mitochondrion"/>
    <property type="evidence" value="ECO:0007669"/>
    <property type="project" value="TreeGrafter"/>
</dbReference>
<keyword evidence="2 8" id="KW-0812">Transmembrane</keyword>
<dbReference type="SUPFAM" id="SSF52540">
    <property type="entry name" value="P-loop containing nucleoside triphosphate hydrolases"/>
    <property type="match status" value="2"/>
</dbReference>
<dbReference type="CDD" id="cd18578">
    <property type="entry name" value="ABC_6TM_Pgp_ABCB1_D2_like"/>
    <property type="match status" value="1"/>
</dbReference>
<evidence type="ECO:0000256" key="5">
    <source>
        <dbReference type="ARBA" id="ARBA00022989"/>
    </source>
</evidence>
<dbReference type="InterPro" id="IPR036640">
    <property type="entry name" value="ABC1_TM_sf"/>
</dbReference>
<dbReference type="CDD" id="cd18577">
    <property type="entry name" value="ABC_6TM_Pgp_ABCB1_D1_like"/>
    <property type="match status" value="1"/>
</dbReference>
<feature type="transmembrane region" description="Helical" evidence="8">
    <location>
        <begin position="245"/>
        <end position="265"/>
    </location>
</feature>
<dbReference type="PROSITE" id="PS50929">
    <property type="entry name" value="ABC_TM1F"/>
    <property type="match status" value="2"/>
</dbReference>
<dbReference type="PROSITE" id="PS50893">
    <property type="entry name" value="ABC_TRANSPORTER_2"/>
    <property type="match status" value="2"/>
</dbReference>
<feature type="transmembrane region" description="Helical" evidence="8">
    <location>
        <begin position="329"/>
        <end position="347"/>
    </location>
</feature>
<dbReference type="GO" id="GO:0005524">
    <property type="term" value="F:ATP binding"/>
    <property type="evidence" value="ECO:0007669"/>
    <property type="project" value="UniProtKB-KW"/>
</dbReference>
<dbReference type="FunFam" id="3.40.50.300:FF:001471">
    <property type="entry name" value="P-loop containing nucleoside triphosphate hydrolase protein"/>
    <property type="match status" value="1"/>
</dbReference>
<reference evidence="11" key="1">
    <citation type="journal article" date="2020" name="Stud. Mycol.">
        <title>101 Dothideomycetes genomes: a test case for predicting lifestyles and emergence of pathogens.</title>
        <authorList>
            <person name="Haridas S."/>
            <person name="Albert R."/>
            <person name="Binder M."/>
            <person name="Bloem J."/>
            <person name="Labutti K."/>
            <person name="Salamov A."/>
            <person name="Andreopoulos B."/>
            <person name="Baker S."/>
            <person name="Barry K."/>
            <person name="Bills G."/>
            <person name="Bluhm B."/>
            <person name="Cannon C."/>
            <person name="Castanera R."/>
            <person name="Culley D."/>
            <person name="Daum C."/>
            <person name="Ezra D."/>
            <person name="Gonzalez J."/>
            <person name="Henrissat B."/>
            <person name="Kuo A."/>
            <person name="Liang C."/>
            <person name="Lipzen A."/>
            <person name="Lutzoni F."/>
            <person name="Magnuson J."/>
            <person name="Mondo S."/>
            <person name="Nolan M."/>
            <person name="Ohm R."/>
            <person name="Pangilinan J."/>
            <person name="Park H.-J."/>
            <person name="Ramirez L."/>
            <person name="Alfaro M."/>
            <person name="Sun H."/>
            <person name="Tritt A."/>
            <person name="Yoshinaga Y."/>
            <person name="Zwiers L.-H."/>
            <person name="Turgeon B."/>
            <person name="Goodwin S."/>
            <person name="Spatafora J."/>
            <person name="Crous P."/>
            <person name="Grigoriev I."/>
        </authorList>
    </citation>
    <scope>NUCLEOTIDE SEQUENCE</scope>
    <source>
        <strain evidence="11">CBS 130266</strain>
    </source>
</reference>
<name>A0A9P4P4D6_9PEZI</name>
<comment type="subcellular location">
    <subcellularLocation>
        <location evidence="1">Membrane</location>
        <topology evidence="1">Multi-pass membrane protein</topology>
    </subcellularLocation>
</comment>
<organism evidence="11 12">
    <name type="scientific">Tothia fuscella</name>
    <dbReference type="NCBI Taxonomy" id="1048955"/>
    <lineage>
        <taxon>Eukaryota</taxon>
        <taxon>Fungi</taxon>
        <taxon>Dikarya</taxon>
        <taxon>Ascomycota</taxon>
        <taxon>Pezizomycotina</taxon>
        <taxon>Dothideomycetes</taxon>
        <taxon>Pleosporomycetidae</taxon>
        <taxon>Venturiales</taxon>
        <taxon>Cylindrosympodiaceae</taxon>
        <taxon>Tothia</taxon>
    </lineage>
</organism>
<evidence type="ECO:0000256" key="3">
    <source>
        <dbReference type="ARBA" id="ARBA00022741"/>
    </source>
</evidence>
<dbReference type="InterPro" id="IPR027417">
    <property type="entry name" value="P-loop_NTPase"/>
</dbReference>
<feature type="domain" description="ABC transmembrane type-1" evidence="10">
    <location>
        <begin position="94"/>
        <end position="386"/>
    </location>
</feature>
<sequence length="1494" mass="165098">MSSSQRHTGFSNNTDSIRISIPPPIVKAPSRQSQAGYNQNKQHRRPRSQVSITSELTKVPSATPSTTTGVIGSTSGTRWGLFNFTTRKHLPVFFLALTSSVIVGIVVPVQSYLIGKLFTVFADFGAGKSDKATFSHKLNNYCIYFVILGGAQWLFSAILYANWAIFGDLQARSARDRIFTALVDREIEWFDQRKDGVAALSTRIQGFILELQTATGYSLGLILRETTTAFASLGLAFYMNWKLTFVIISTVPLIAILVPIVSFRIEPNIDRQISQLTEAAKHVMSAFSVIETVKCYNGQASELWTYARLLGKAEKYYTRQVNWNALQSALLRFITLAMFVQGFWYGATLIENSNKVPGSILTAFWSCIMGTGAIMQVMPMVIPMEKGRMAGHKLRAVMVAMTAETQRRETALRKPETCIGDITIKDIQFSYPSRPNQIVLRGVSLFFAAGDITFVIGKSGSGKSTIGQLVMKFYHPTEGSISIDDIAYETIDPHWIAENILLVEQQSVLFNTTLKENIALGGRKTTSGDIAFEDIQQAADFSFIRKAIESMPHGFDTKAGTKGVSLSGGQRQRVALARAKLRDPPVLILDESTSALDYINRLAVMAAIRKWRRGKTTIIITHDISQILPDDFLYVMKEGKVVQEGFRKSLAEAKGYFQDFMNPTEDVPESPKRKGSNVNKPLPPTPVSPLNEELDQRYSTHSLTDSECSTTEDDLFQVGVPQNRFSAYVPSLFTQRLGAAPSRDAMRVPQVVAPFWSLMPTAARVSPLVEEDETRRSSLSDEMVLRNGRSLAEEPAVFPRLNRASQRMSTIAMRRLSGGTTTKRQTILIHQPILESAEDEDALQDMAEKGVAEDEMSIVTRVHEILEEYTIKRILLTVWPNFDWRQRSALIIGIIFTLGYAASTPLFAYVFSKLLATFYNPVDRKHKALIYSLAIFGIAVFDGIAIYIQQSQLQTLAQIWVSKIRLRALDRILDQPREFFDQEKNSVSRMAECLDHHAEEMQHILGRFVGTILIVVVMVSMATIWSLATCWKLTLVLLACTPIMLGITAALSAIGSVMEQTCANATEFAGSIFTETFTNIKTVRSLTLESYFQKKHDDAATEVLKAGIRKGVYVGVFYGLAQSIMFFIIALIFFYGGTLLSSCQATLSAVMQVFTLVLLSVSTATMILASIPQMNMAQEAAARLLRLADLPSDSHEHGGNARVPHIGDIAFHDVTFRYPTRPDALVLDKVSLTIPAGSCVALVGTSGSGKSTLAALLLNLYTTTSSETEKANPAPEITLASRDIRRIHTPTLRNLITIVSQTPTLFPTSISGNIVYGLRKGDPLNTAANVRSAAVAAGIHDFISSLPEGYDTLIGEGGMGLSGGQAQRIAIARALARRPNVLILDEATSALDVESAQIIRDTVRDLLVEDRRQGGRSMTVIIITHSKDMMSMAERIIMMDKGKVVEQGGYDELIRRNGEFARLLRGENWDKNVEKVKRRSVMLMSRASGVIGLN</sequence>
<feature type="region of interest" description="Disordered" evidence="7">
    <location>
        <begin position="1"/>
        <end position="71"/>
    </location>
</feature>
<dbReference type="PANTHER" id="PTHR43394">
    <property type="entry name" value="ATP-DEPENDENT PERMEASE MDL1, MITOCHONDRIAL"/>
    <property type="match status" value="1"/>
</dbReference>
<feature type="transmembrane region" description="Helical" evidence="8">
    <location>
        <begin position="928"/>
        <end position="948"/>
    </location>
</feature>
<dbReference type="InterPro" id="IPR017871">
    <property type="entry name" value="ABC_transporter-like_CS"/>
</dbReference>
<dbReference type="FunFam" id="3.40.50.300:FF:003218">
    <property type="entry name" value="ABC a-pheromone efflux pump AtrD"/>
    <property type="match status" value="1"/>
</dbReference>
<keyword evidence="6 8" id="KW-0472">Membrane</keyword>
<evidence type="ECO:0000256" key="2">
    <source>
        <dbReference type="ARBA" id="ARBA00022692"/>
    </source>
</evidence>
<dbReference type="Gene3D" id="1.20.1560.10">
    <property type="entry name" value="ABC transporter type 1, transmembrane domain"/>
    <property type="match status" value="3"/>
</dbReference>
<accession>A0A9P4P4D6</accession>
<keyword evidence="3" id="KW-0547">Nucleotide-binding</keyword>
<dbReference type="EMBL" id="MU007009">
    <property type="protein sequence ID" value="KAF2437037.1"/>
    <property type="molecule type" value="Genomic_DNA"/>
</dbReference>
<dbReference type="GO" id="GO:0015421">
    <property type="term" value="F:ABC-type oligopeptide transporter activity"/>
    <property type="evidence" value="ECO:0007669"/>
    <property type="project" value="TreeGrafter"/>
</dbReference>
<feature type="transmembrane region" description="Helical" evidence="8">
    <location>
        <begin position="1112"/>
        <end position="1135"/>
    </location>
</feature>
<dbReference type="Proteomes" id="UP000800235">
    <property type="component" value="Unassembled WGS sequence"/>
</dbReference>
<dbReference type="Gene3D" id="3.40.50.300">
    <property type="entry name" value="P-loop containing nucleotide triphosphate hydrolases"/>
    <property type="match status" value="3"/>
</dbReference>
<dbReference type="Pfam" id="PF00664">
    <property type="entry name" value="ABC_membrane"/>
    <property type="match status" value="2"/>
</dbReference>
<feature type="transmembrane region" description="Helical" evidence="8">
    <location>
        <begin position="1147"/>
        <end position="1169"/>
    </location>
</feature>
<keyword evidence="11" id="KW-0378">Hydrolase</keyword>
<dbReference type="GO" id="GO:0005743">
    <property type="term" value="C:mitochondrial inner membrane"/>
    <property type="evidence" value="ECO:0007669"/>
    <property type="project" value="TreeGrafter"/>
</dbReference>
<evidence type="ECO:0000256" key="4">
    <source>
        <dbReference type="ARBA" id="ARBA00022840"/>
    </source>
</evidence>
<feature type="transmembrane region" description="Helical" evidence="8">
    <location>
        <begin position="889"/>
        <end position="908"/>
    </location>
</feature>
<evidence type="ECO:0000259" key="9">
    <source>
        <dbReference type="PROSITE" id="PS50893"/>
    </source>
</evidence>
<dbReference type="OrthoDB" id="6500128at2759"/>
<feature type="transmembrane region" description="Helical" evidence="8">
    <location>
        <begin position="1033"/>
        <end position="1054"/>
    </location>
</feature>
<protein>
    <submittedName>
        <fullName evidence="11">P-loop containing nucleoside triphosphate hydrolase protein</fullName>
    </submittedName>
</protein>
<feature type="region of interest" description="Disordered" evidence="7">
    <location>
        <begin position="661"/>
        <end position="692"/>
    </location>
</feature>
<feature type="transmembrane region" description="Helical" evidence="8">
    <location>
        <begin position="143"/>
        <end position="165"/>
    </location>
</feature>
<dbReference type="InterPro" id="IPR011527">
    <property type="entry name" value="ABC1_TM_dom"/>
</dbReference>
<dbReference type="PANTHER" id="PTHR43394:SF15">
    <property type="entry name" value="ALPHA-FACTOR-TRANSPORTING ATPASE"/>
    <property type="match status" value="1"/>
</dbReference>
<feature type="domain" description="ABC transmembrane type-1" evidence="10">
    <location>
        <begin position="891"/>
        <end position="1176"/>
    </location>
</feature>
<dbReference type="InterPro" id="IPR003593">
    <property type="entry name" value="AAA+_ATPase"/>
</dbReference>
<dbReference type="PROSITE" id="PS00211">
    <property type="entry name" value="ABC_TRANSPORTER_1"/>
    <property type="match status" value="1"/>
</dbReference>
<keyword evidence="5 8" id="KW-1133">Transmembrane helix</keyword>
<keyword evidence="12" id="KW-1185">Reference proteome</keyword>
<feature type="transmembrane region" description="Helical" evidence="8">
    <location>
        <begin position="221"/>
        <end position="239"/>
    </location>
</feature>
<evidence type="ECO:0000256" key="8">
    <source>
        <dbReference type="SAM" id="Phobius"/>
    </source>
</evidence>
<feature type="transmembrane region" description="Helical" evidence="8">
    <location>
        <begin position="92"/>
        <end position="114"/>
    </location>
</feature>
<evidence type="ECO:0000256" key="7">
    <source>
        <dbReference type="SAM" id="MobiDB-lite"/>
    </source>
</evidence>
<evidence type="ECO:0000313" key="11">
    <source>
        <dbReference type="EMBL" id="KAF2437037.1"/>
    </source>
</evidence>